<organism evidence="3 4">
    <name type="scientific">Pseudonocardia kongjuensis</name>
    <dbReference type="NCBI Taxonomy" id="102227"/>
    <lineage>
        <taxon>Bacteria</taxon>
        <taxon>Bacillati</taxon>
        <taxon>Actinomycetota</taxon>
        <taxon>Actinomycetes</taxon>
        <taxon>Pseudonocardiales</taxon>
        <taxon>Pseudonocardiaceae</taxon>
        <taxon>Pseudonocardia</taxon>
    </lineage>
</organism>
<protein>
    <recommendedName>
        <fullName evidence="5">DUF2637 domain-containing protein</fullName>
    </recommendedName>
</protein>
<dbReference type="RefSeq" id="WP_344030619.1">
    <property type="nucleotide sequence ID" value="NZ_BAAAJK010000066.1"/>
</dbReference>
<proteinExistence type="predicted"/>
<name>A0ABP4J076_9PSEU</name>
<dbReference type="InterPro" id="IPR021235">
    <property type="entry name" value="DUF2637"/>
</dbReference>
<dbReference type="EMBL" id="BAAAJK010000066">
    <property type="protein sequence ID" value="GAA1403882.1"/>
    <property type="molecule type" value="Genomic_DNA"/>
</dbReference>
<feature type="region of interest" description="Disordered" evidence="1">
    <location>
        <begin position="249"/>
        <end position="284"/>
    </location>
</feature>
<keyword evidence="2" id="KW-1133">Transmembrane helix</keyword>
<evidence type="ECO:0000313" key="3">
    <source>
        <dbReference type="EMBL" id="GAA1403882.1"/>
    </source>
</evidence>
<reference evidence="4" key="1">
    <citation type="journal article" date="2019" name="Int. J. Syst. Evol. Microbiol.">
        <title>The Global Catalogue of Microorganisms (GCM) 10K type strain sequencing project: providing services to taxonomists for standard genome sequencing and annotation.</title>
        <authorList>
            <consortium name="The Broad Institute Genomics Platform"/>
            <consortium name="The Broad Institute Genome Sequencing Center for Infectious Disease"/>
            <person name="Wu L."/>
            <person name="Ma J."/>
        </authorList>
    </citation>
    <scope>NUCLEOTIDE SEQUENCE [LARGE SCALE GENOMIC DNA]</scope>
    <source>
        <strain evidence="4">JCM 11896</strain>
    </source>
</reference>
<gene>
    <name evidence="3" type="ORF">GCM10009613_65580</name>
</gene>
<evidence type="ECO:0000256" key="1">
    <source>
        <dbReference type="SAM" id="MobiDB-lite"/>
    </source>
</evidence>
<feature type="transmembrane region" description="Helical" evidence="2">
    <location>
        <begin position="141"/>
        <end position="158"/>
    </location>
</feature>
<evidence type="ECO:0000313" key="4">
    <source>
        <dbReference type="Proteomes" id="UP001501414"/>
    </source>
</evidence>
<dbReference type="Pfam" id="PF10935">
    <property type="entry name" value="DUF2637"/>
    <property type="match status" value="1"/>
</dbReference>
<feature type="region of interest" description="Disordered" evidence="1">
    <location>
        <begin position="1"/>
        <end position="38"/>
    </location>
</feature>
<comment type="caution">
    <text evidence="3">The sequence shown here is derived from an EMBL/GenBank/DDBJ whole genome shotgun (WGS) entry which is preliminary data.</text>
</comment>
<feature type="transmembrane region" description="Helical" evidence="2">
    <location>
        <begin position="85"/>
        <end position="106"/>
    </location>
</feature>
<evidence type="ECO:0008006" key="5">
    <source>
        <dbReference type="Google" id="ProtNLM"/>
    </source>
</evidence>
<sequence>MSKLFKRYRAAPPHTPAASDPQSPATYGPQEPRPGRDWSRIGAKTLAGTRALLLGLVVLAPEAAAWQGLLALARDTFRMTGGWEYLVPLLFGAAAFYVALLAQRYVLRGDSAMTERALTWLYATAGAAFNFWHASTVLNETAAAIFFGGASLSAALLWDRTLRAWRRDQLREIGALEQPLPRFRALRWLLAMPSTFRAFRAAVLHGLTTPAEALAVAAAESKGTAKGSQVGPSTAEAPADAAQALGGHTGAAIEGGTTPSVEPADRQTTPDETATDPHGIPVVVTEQRRTSLAELVETSGKAAAVREAWRMMGVGPDEQPTRDHIAQVVELFARQNISVTEKYAREIRRRMKPTQTPAPRPVALVKAVNA</sequence>
<evidence type="ECO:0000256" key="2">
    <source>
        <dbReference type="SAM" id="Phobius"/>
    </source>
</evidence>
<feature type="transmembrane region" description="Helical" evidence="2">
    <location>
        <begin position="51"/>
        <end position="73"/>
    </location>
</feature>
<keyword evidence="4" id="KW-1185">Reference proteome</keyword>
<dbReference type="Proteomes" id="UP001501414">
    <property type="component" value="Unassembled WGS sequence"/>
</dbReference>
<feature type="transmembrane region" description="Helical" evidence="2">
    <location>
        <begin position="118"/>
        <end position="135"/>
    </location>
</feature>
<keyword evidence="2" id="KW-0812">Transmembrane</keyword>
<accession>A0ABP4J076</accession>
<keyword evidence="2" id="KW-0472">Membrane</keyword>